<keyword evidence="3" id="KW-1185">Reference proteome</keyword>
<evidence type="ECO:0000313" key="3">
    <source>
        <dbReference type="Proteomes" id="UP000070700"/>
    </source>
</evidence>
<dbReference type="InParanoid" id="A0A132BDL8"/>
<feature type="compositionally biased region" description="Basic and acidic residues" evidence="1">
    <location>
        <begin position="9"/>
        <end position="18"/>
    </location>
</feature>
<reference evidence="2 3" key="1">
    <citation type="submission" date="2015-10" db="EMBL/GenBank/DDBJ databases">
        <title>Full genome of DAOMC 229536 Phialocephala scopiformis, a fungal endophyte of spruce producing the potent anti-insectan compound rugulosin.</title>
        <authorList>
            <consortium name="DOE Joint Genome Institute"/>
            <person name="Walker A.K."/>
            <person name="Frasz S.L."/>
            <person name="Seifert K.A."/>
            <person name="Miller J.D."/>
            <person name="Mondo S.J."/>
            <person name="Labutti K."/>
            <person name="Lipzen A."/>
            <person name="Dockter R."/>
            <person name="Kennedy M."/>
            <person name="Grigoriev I.V."/>
            <person name="Spatafora J.W."/>
        </authorList>
    </citation>
    <scope>NUCLEOTIDE SEQUENCE [LARGE SCALE GENOMIC DNA]</scope>
    <source>
        <strain evidence="2 3">CBS 120377</strain>
    </source>
</reference>
<dbReference type="EMBL" id="KQ947430">
    <property type="protein sequence ID" value="KUJ09934.1"/>
    <property type="molecule type" value="Genomic_DNA"/>
</dbReference>
<accession>A0A132BDL8</accession>
<feature type="region of interest" description="Disordered" evidence="1">
    <location>
        <begin position="663"/>
        <end position="691"/>
    </location>
</feature>
<protein>
    <recommendedName>
        <fullName evidence="4">C2H2-type domain-containing protein</fullName>
    </recommendedName>
</protein>
<evidence type="ECO:0008006" key="4">
    <source>
        <dbReference type="Google" id="ProtNLM"/>
    </source>
</evidence>
<dbReference type="PANTHER" id="PTHR38166:SF1">
    <property type="entry name" value="C2H2-TYPE DOMAIN-CONTAINING PROTEIN"/>
    <property type="match status" value="1"/>
</dbReference>
<feature type="region of interest" description="Disordered" evidence="1">
    <location>
        <begin position="288"/>
        <end position="308"/>
    </location>
</feature>
<organism evidence="2 3">
    <name type="scientific">Mollisia scopiformis</name>
    <name type="common">Conifer needle endophyte fungus</name>
    <name type="synonym">Phialocephala scopiformis</name>
    <dbReference type="NCBI Taxonomy" id="149040"/>
    <lineage>
        <taxon>Eukaryota</taxon>
        <taxon>Fungi</taxon>
        <taxon>Dikarya</taxon>
        <taxon>Ascomycota</taxon>
        <taxon>Pezizomycotina</taxon>
        <taxon>Leotiomycetes</taxon>
        <taxon>Helotiales</taxon>
        <taxon>Mollisiaceae</taxon>
        <taxon>Mollisia</taxon>
    </lineage>
</organism>
<dbReference type="RefSeq" id="XP_018064289.1">
    <property type="nucleotide sequence ID" value="XM_018206319.1"/>
</dbReference>
<name>A0A132BDL8_MOLSC</name>
<dbReference type="GeneID" id="28816045"/>
<evidence type="ECO:0000313" key="2">
    <source>
        <dbReference type="EMBL" id="KUJ09934.1"/>
    </source>
</evidence>
<dbReference type="AlphaFoldDB" id="A0A132BDL8"/>
<dbReference type="Proteomes" id="UP000070700">
    <property type="component" value="Unassembled WGS sequence"/>
</dbReference>
<proteinExistence type="predicted"/>
<feature type="compositionally biased region" description="Basic residues" evidence="1">
    <location>
        <begin position="401"/>
        <end position="410"/>
    </location>
</feature>
<evidence type="ECO:0000256" key="1">
    <source>
        <dbReference type="SAM" id="MobiDB-lite"/>
    </source>
</evidence>
<sequence length="720" mass="79759">MEYNQELPSSHRSDHAGSKDNLASRVAPTSHFSPTDAISTKGNLAFELDEDGAFAVCDSISSLNNVETMSESSSLEGNVNTIPDIDSVDDDDFSIPSKSSNFNDFPRPGNYELIAYCGTHWDEQALLPWRLEPVKFEDLVDLTFEPKSYDTSNTNFTNRSDVMKDKVHPQFPQWSSRFLPRSIAGSSDSIPPLTEDCSRDSDSVAVSEPILNRVDVSRFSQVFVQDKPENSSPISPHLPGIDERFGGKFEYDTATVLAGVGGVRENSPPGPWPELDCFLPRHSNVDEGEDCLENISSSSPMEESTDSDSVWMSDYSESAPVLEDNHPFWMIQPIILREALLSFQAWQQRPQEGSTPSTSSASAPSSGGKTDKSSQNKRQYQPGGRGKGDEENEDDQGGSQKRPRMSKKVSGHQVSFACPFAKKDPLRYRSCHAYVINRIQDVKTHLSRYHQLPIYCPRCMSTFVTESERDEHNRASMPCPVEEVIPYEGVTRAQKDQLSQRVSSKMALSEQWFAIFDILFPGHSPRPRSAYMNVDLTEDLEAFQNLMHAEGPRIIATAITSSGMQISSLANEERDLSALLESVIGEGLQTIAQLWSARLFPDPGVAQPGLSEGSTSYLAPQSVVHSQTSSDTLVNSTHQRQTLQTHQPTFATSENMVFNNVQPSRSEDHQSLAIGSTSQEPVSRPGLSEDDAELFKRLTEDGDFFPIHGLYSSYPLPDAS</sequence>
<dbReference type="PANTHER" id="PTHR38166">
    <property type="entry name" value="C2H2-TYPE DOMAIN-CONTAINING PROTEIN-RELATED"/>
    <property type="match status" value="1"/>
</dbReference>
<feature type="region of interest" description="Disordered" evidence="1">
    <location>
        <begin position="347"/>
        <end position="410"/>
    </location>
</feature>
<feature type="region of interest" description="Disordered" evidence="1">
    <location>
        <begin position="1"/>
        <end position="37"/>
    </location>
</feature>
<gene>
    <name evidence="2" type="ORF">LY89DRAFT_266617</name>
</gene>
<dbReference type="OrthoDB" id="3521097at2759"/>
<feature type="compositionally biased region" description="Low complexity" evidence="1">
    <location>
        <begin position="354"/>
        <end position="366"/>
    </location>
</feature>
<dbReference type="KEGG" id="psco:LY89DRAFT_266617"/>